<dbReference type="AlphaFoldDB" id="A0A2H0E0F7"/>
<proteinExistence type="predicted"/>
<feature type="domain" description="N-end rule aminoacyl transferase C-terminal" evidence="1">
    <location>
        <begin position="98"/>
        <end position="208"/>
    </location>
</feature>
<accession>A0A2H0E0F7</accession>
<dbReference type="InterPro" id="IPR016181">
    <property type="entry name" value="Acyl_CoA_acyltransferase"/>
</dbReference>
<dbReference type="Pfam" id="PF04377">
    <property type="entry name" value="ATE_C"/>
    <property type="match status" value="1"/>
</dbReference>
<gene>
    <name evidence="2" type="ORF">COW81_00905</name>
</gene>
<evidence type="ECO:0000313" key="3">
    <source>
        <dbReference type="Proteomes" id="UP000231143"/>
    </source>
</evidence>
<protein>
    <recommendedName>
        <fullName evidence="1">N-end rule aminoacyl transferase C-terminal domain-containing protein</fullName>
    </recommendedName>
</protein>
<name>A0A2H0E0F7_9BACT</name>
<dbReference type="GO" id="GO:0004057">
    <property type="term" value="F:arginyl-tRNA--protein transferase activity"/>
    <property type="evidence" value="ECO:0007669"/>
    <property type="project" value="InterPro"/>
</dbReference>
<organism evidence="2 3">
    <name type="scientific">Candidatus Campbellbacteria bacterium CG22_combo_CG10-13_8_21_14_all_36_13</name>
    <dbReference type="NCBI Taxonomy" id="1974529"/>
    <lineage>
        <taxon>Bacteria</taxon>
        <taxon>Candidatus Campbelliibacteriota</taxon>
    </lineage>
</organism>
<evidence type="ECO:0000313" key="2">
    <source>
        <dbReference type="EMBL" id="PIP87310.1"/>
    </source>
</evidence>
<comment type="caution">
    <text evidence="2">The sequence shown here is derived from an EMBL/GenBank/DDBJ whole genome shotgun (WGS) entry which is preliminary data.</text>
</comment>
<dbReference type="SUPFAM" id="SSF55729">
    <property type="entry name" value="Acyl-CoA N-acyltransferases (Nat)"/>
    <property type="match status" value="1"/>
</dbReference>
<dbReference type="Proteomes" id="UP000231143">
    <property type="component" value="Unassembled WGS sequence"/>
</dbReference>
<evidence type="ECO:0000259" key="1">
    <source>
        <dbReference type="Pfam" id="PF04377"/>
    </source>
</evidence>
<reference evidence="2 3" key="1">
    <citation type="submission" date="2017-09" db="EMBL/GenBank/DDBJ databases">
        <title>Depth-based differentiation of microbial function through sediment-hosted aquifers and enrichment of novel symbionts in the deep terrestrial subsurface.</title>
        <authorList>
            <person name="Probst A.J."/>
            <person name="Ladd B."/>
            <person name="Jarett J.K."/>
            <person name="Geller-Mcgrath D.E."/>
            <person name="Sieber C.M."/>
            <person name="Emerson J.B."/>
            <person name="Anantharaman K."/>
            <person name="Thomas B.C."/>
            <person name="Malmstrom R."/>
            <person name="Stieglmeier M."/>
            <person name="Klingl A."/>
            <person name="Woyke T."/>
            <person name="Ryan C.M."/>
            <person name="Banfield J.F."/>
        </authorList>
    </citation>
    <scope>NUCLEOTIDE SEQUENCE [LARGE SCALE GENOMIC DNA]</scope>
    <source>
        <strain evidence="2">CG22_combo_CG10-13_8_21_14_all_36_13</strain>
    </source>
</reference>
<dbReference type="EMBL" id="PCTT01000012">
    <property type="protein sequence ID" value="PIP87310.1"/>
    <property type="molecule type" value="Genomic_DNA"/>
</dbReference>
<dbReference type="InterPro" id="IPR007472">
    <property type="entry name" value="N-end_Aminoacyl_Trfase_C"/>
</dbReference>
<sequence length="230" mass="27630">MRIRRREFTHDYSIYHFGYTLWGEREKKDKLADLYESGFLPYSGIKDVKDTMYMARSIRVPLENFIPSSENRRILKKFENRFDRKITSFNDFDTDSISFRRFCNKYFKDWHGIDFDEKLRTVLGAGFITEVVTYTDEDKIIGYVLLDGDKKMSHYWFSFYDTEYIKQSLGMWMMINEVLEAKKANKSYMYLGTGYGEKARYKMNFKNIEYWDGSEWVADIKKLKGLVESD</sequence>